<dbReference type="InterPro" id="IPR053880">
    <property type="entry name" value="GPR180-like_N"/>
</dbReference>
<proteinExistence type="predicted"/>
<evidence type="ECO:0000313" key="2">
    <source>
        <dbReference type="EMBL" id="KAK2170286.1"/>
    </source>
</evidence>
<evidence type="ECO:0000313" key="3">
    <source>
        <dbReference type="Proteomes" id="UP001208570"/>
    </source>
</evidence>
<dbReference type="AlphaFoldDB" id="A0AAD9KFK1"/>
<organism evidence="2 3">
    <name type="scientific">Paralvinella palmiformis</name>
    <dbReference type="NCBI Taxonomy" id="53620"/>
    <lineage>
        <taxon>Eukaryota</taxon>
        <taxon>Metazoa</taxon>
        <taxon>Spiralia</taxon>
        <taxon>Lophotrochozoa</taxon>
        <taxon>Annelida</taxon>
        <taxon>Polychaeta</taxon>
        <taxon>Sedentaria</taxon>
        <taxon>Canalipalpata</taxon>
        <taxon>Terebellida</taxon>
        <taxon>Terebelliformia</taxon>
        <taxon>Alvinellidae</taxon>
        <taxon>Paralvinella</taxon>
    </lineage>
</organism>
<keyword evidence="3" id="KW-1185">Reference proteome</keyword>
<name>A0AAD9KFK1_9ANNE</name>
<protein>
    <recommendedName>
        <fullName evidence="1">GPR180-like N-terminal domain-containing protein</fullName>
    </recommendedName>
</protein>
<gene>
    <name evidence="2" type="ORF">LSH36_3g03051</name>
</gene>
<dbReference type="Proteomes" id="UP001208570">
    <property type="component" value="Unassembled WGS sequence"/>
</dbReference>
<dbReference type="Pfam" id="PF21892">
    <property type="entry name" value="TMEM145_N"/>
    <property type="match status" value="1"/>
</dbReference>
<evidence type="ECO:0000259" key="1">
    <source>
        <dbReference type="Pfam" id="PF21892"/>
    </source>
</evidence>
<reference evidence="2" key="1">
    <citation type="journal article" date="2023" name="Mol. Biol. Evol.">
        <title>Third-Generation Sequencing Reveals the Adaptive Role of the Epigenome in Three Deep-Sea Polychaetes.</title>
        <authorList>
            <person name="Perez M."/>
            <person name="Aroh O."/>
            <person name="Sun Y."/>
            <person name="Lan Y."/>
            <person name="Juniper S.K."/>
            <person name="Young C.R."/>
            <person name="Angers B."/>
            <person name="Qian P.Y."/>
        </authorList>
    </citation>
    <scope>NUCLEOTIDE SEQUENCE</scope>
    <source>
        <strain evidence="2">P08H-3</strain>
    </source>
</reference>
<dbReference type="EMBL" id="JAODUP010000003">
    <property type="protein sequence ID" value="KAK2170286.1"/>
    <property type="molecule type" value="Genomic_DNA"/>
</dbReference>
<comment type="caution">
    <text evidence="2">The sequence shown here is derived from an EMBL/GenBank/DDBJ whole genome shotgun (WGS) entry which is preliminary data.</text>
</comment>
<sequence length="254" mass="29069">MEVKYLLDIVIYLTQRILIIALFLRQVTYIFMTYNNLLSTTLDECTYIVNGSDTFGGDETFRDLSYLTEPCIISNHINMAKNWYGYIGRFRMRAHGAKFYYHITYAESDCCMKLLLYLEPQMEMLRYHMSCLQMQSVLDPTSPQVITLSPNSPPSGCKVNVTSSGARIIDCFSGRILSSDIERNWYLAVSSCGSPDGLKFSYSLYIYGWVSNEHSYDNDCPMISYLSAARNNVLPISLISLQFSFVWISSLLNT</sequence>
<accession>A0AAD9KFK1</accession>
<feature type="domain" description="GPR180-like N-terminal" evidence="1">
    <location>
        <begin position="76"/>
        <end position="202"/>
    </location>
</feature>